<evidence type="ECO:0000256" key="1">
    <source>
        <dbReference type="ARBA" id="ARBA00022723"/>
    </source>
</evidence>
<dbReference type="GO" id="GO:0046872">
    <property type="term" value="F:metal ion binding"/>
    <property type="evidence" value="ECO:0007669"/>
    <property type="project" value="UniProtKB-KW"/>
</dbReference>
<organism evidence="3">
    <name type="scientific">Agromyces sp. G08B096</name>
    <dbReference type="NCBI Taxonomy" id="3156399"/>
    <lineage>
        <taxon>Bacteria</taxon>
        <taxon>Bacillati</taxon>
        <taxon>Actinomycetota</taxon>
        <taxon>Actinomycetes</taxon>
        <taxon>Micrococcales</taxon>
        <taxon>Microbacteriaceae</taxon>
        <taxon>Agromyces</taxon>
    </lineage>
</organism>
<sequence>MASATFTTELLMEPTMTPPVVPEIIPAEALRIGTSTTRRFVGRDHGAGISYFFVDNEPGQGPDLHWHPYSETWVVIEGTARITIGDQLLTAGAGDTATVQAGVWHGFKNAGTGRLRVLCIHASDVIIQTWAE</sequence>
<protein>
    <submittedName>
        <fullName evidence="3">Cupin domain-containing protein</fullName>
    </submittedName>
</protein>
<dbReference type="InterPro" id="IPR011051">
    <property type="entry name" value="RmlC_Cupin_sf"/>
</dbReference>
<dbReference type="Pfam" id="PF07883">
    <property type="entry name" value="Cupin_2"/>
    <property type="match status" value="1"/>
</dbReference>
<dbReference type="PANTHER" id="PTHR35848:SF6">
    <property type="entry name" value="CUPIN TYPE-2 DOMAIN-CONTAINING PROTEIN"/>
    <property type="match status" value="1"/>
</dbReference>
<name>A0AAU7W4Q7_9MICO</name>
<accession>A0AAU7W4Q7</accession>
<reference evidence="3" key="1">
    <citation type="submission" date="2024-05" db="EMBL/GenBank/DDBJ databases">
        <authorList>
            <person name="Yu L."/>
        </authorList>
    </citation>
    <scope>NUCLEOTIDE SEQUENCE</scope>
    <source>
        <strain evidence="3">G08B096</strain>
    </source>
</reference>
<dbReference type="RefSeq" id="WP_350347706.1">
    <property type="nucleotide sequence ID" value="NZ_CP158374.1"/>
</dbReference>
<dbReference type="AlphaFoldDB" id="A0AAU7W4Q7"/>
<evidence type="ECO:0000259" key="2">
    <source>
        <dbReference type="Pfam" id="PF07883"/>
    </source>
</evidence>
<proteinExistence type="predicted"/>
<dbReference type="Gene3D" id="2.60.120.10">
    <property type="entry name" value="Jelly Rolls"/>
    <property type="match status" value="1"/>
</dbReference>
<dbReference type="PANTHER" id="PTHR35848">
    <property type="entry name" value="OXALATE-BINDING PROTEIN"/>
    <property type="match status" value="1"/>
</dbReference>
<feature type="domain" description="Cupin type-2" evidence="2">
    <location>
        <begin position="54"/>
        <end position="120"/>
    </location>
</feature>
<evidence type="ECO:0000313" key="3">
    <source>
        <dbReference type="EMBL" id="XBX81683.1"/>
    </source>
</evidence>
<gene>
    <name evidence="3" type="ORF">ABIQ69_13825</name>
</gene>
<dbReference type="SUPFAM" id="SSF51182">
    <property type="entry name" value="RmlC-like cupins"/>
    <property type="match status" value="1"/>
</dbReference>
<dbReference type="InterPro" id="IPR014710">
    <property type="entry name" value="RmlC-like_jellyroll"/>
</dbReference>
<dbReference type="InterPro" id="IPR051610">
    <property type="entry name" value="GPI/OXD"/>
</dbReference>
<keyword evidence="1" id="KW-0479">Metal-binding</keyword>
<dbReference type="EMBL" id="CP158374">
    <property type="protein sequence ID" value="XBX81683.1"/>
    <property type="molecule type" value="Genomic_DNA"/>
</dbReference>
<dbReference type="InterPro" id="IPR013096">
    <property type="entry name" value="Cupin_2"/>
</dbReference>